<feature type="domain" description="Lipoxygenase" evidence="4">
    <location>
        <begin position="1"/>
        <end position="59"/>
    </location>
</feature>
<dbReference type="Gramene" id="AUR62017019-RA">
    <property type="protein sequence ID" value="AUR62017019-RA:cds"/>
    <property type="gene ID" value="AUR62017019"/>
</dbReference>
<dbReference type="SUPFAM" id="SSF48484">
    <property type="entry name" value="Lipoxigenase"/>
    <property type="match status" value="1"/>
</dbReference>
<evidence type="ECO:0000313" key="6">
    <source>
        <dbReference type="Proteomes" id="UP000596660"/>
    </source>
</evidence>
<keyword evidence="3" id="KW-0560">Oxidoreductase</keyword>
<dbReference type="Proteomes" id="UP000596660">
    <property type="component" value="Unplaced"/>
</dbReference>
<dbReference type="SMR" id="A0A803LPZ0"/>
<keyword evidence="6" id="KW-1185">Reference proteome</keyword>
<evidence type="ECO:0000259" key="4">
    <source>
        <dbReference type="PROSITE" id="PS51393"/>
    </source>
</evidence>
<dbReference type="PROSITE" id="PS51393">
    <property type="entry name" value="LIPOXYGENASE_3"/>
    <property type="match status" value="2"/>
</dbReference>
<evidence type="ECO:0000313" key="5">
    <source>
        <dbReference type="EnsemblPlants" id="AUR62017019-RA:cds"/>
    </source>
</evidence>
<dbReference type="EnsemblPlants" id="AUR62017019-RA">
    <property type="protein sequence ID" value="AUR62017019-RA:cds"/>
    <property type="gene ID" value="AUR62017019"/>
</dbReference>
<keyword evidence="1" id="KW-0479">Metal-binding</keyword>
<dbReference type="GO" id="GO:0034440">
    <property type="term" value="P:lipid oxidation"/>
    <property type="evidence" value="ECO:0007669"/>
    <property type="project" value="InterPro"/>
</dbReference>
<evidence type="ECO:0000256" key="1">
    <source>
        <dbReference type="ARBA" id="ARBA00022723"/>
    </source>
</evidence>
<protein>
    <recommendedName>
        <fullName evidence="4">Lipoxygenase domain-containing protein</fullName>
    </recommendedName>
</protein>
<proteinExistence type="predicted"/>
<dbReference type="Gene3D" id="1.20.245.10">
    <property type="entry name" value="Lipoxygenase-1, Domain 5"/>
    <property type="match status" value="1"/>
</dbReference>
<organism evidence="5 6">
    <name type="scientific">Chenopodium quinoa</name>
    <name type="common">Quinoa</name>
    <dbReference type="NCBI Taxonomy" id="63459"/>
    <lineage>
        <taxon>Eukaryota</taxon>
        <taxon>Viridiplantae</taxon>
        <taxon>Streptophyta</taxon>
        <taxon>Embryophyta</taxon>
        <taxon>Tracheophyta</taxon>
        <taxon>Spermatophyta</taxon>
        <taxon>Magnoliopsida</taxon>
        <taxon>eudicotyledons</taxon>
        <taxon>Gunneridae</taxon>
        <taxon>Pentapetalae</taxon>
        <taxon>Caryophyllales</taxon>
        <taxon>Chenopodiaceae</taxon>
        <taxon>Chenopodioideae</taxon>
        <taxon>Atripliceae</taxon>
        <taxon>Chenopodium</taxon>
    </lineage>
</organism>
<dbReference type="InterPro" id="IPR000907">
    <property type="entry name" value="LipOase"/>
</dbReference>
<keyword evidence="2" id="KW-0223">Dioxygenase</keyword>
<feature type="domain" description="Lipoxygenase" evidence="4">
    <location>
        <begin position="94"/>
        <end position="400"/>
    </location>
</feature>
<dbReference type="AlphaFoldDB" id="A0A803LPZ0"/>
<reference evidence="5" key="1">
    <citation type="journal article" date="2017" name="Nature">
        <title>The genome of Chenopodium quinoa.</title>
        <authorList>
            <person name="Jarvis D.E."/>
            <person name="Ho Y.S."/>
            <person name="Lightfoot D.J."/>
            <person name="Schmoeckel S.M."/>
            <person name="Li B."/>
            <person name="Borm T.J.A."/>
            <person name="Ohyanagi H."/>
            <person name="Mineta K."/>
            <person name="Michell C.T."/>
            <person name="Saber N."/>
            <person name="Kharbatia N.M."/>
            <person name="Rupper R.R."/>
            <person name="Sharp A.R."/>
            <person name="Dally N."/>
            <person name="Boughton B.A."/>
            <person name="Woo Y.H."/>
            <person name="Gao G."/>
            <person name="Schijlen E.G.W.M."/>
            <person name="Guo X."/>
            <person name="Momin A.A."/>
            <person name="Negrao S."/>
            <person name="Al-Babili S."/>
            <person name="Gehring C."/>
            <person name="Roessner U."/>
            <person name="Jung C."/>
            <person name="Murphy K."/>
            <person name="Arold S.T."/>
            <person name="Gojobori T."/>
            <person name="van der Linden C.G."/>
            <person name="van Loo E.N."/>
            <person name="Jellen E.N."/>
            <person name="Maughan P.J."/>
            <person name="Tester M."/>
        </authorList>
    </citation>
    <scope>NUCLEOTIDE SEQUENCE [LARGE SCALE GENOMIC DNA]</scope>
    <source>
        <strain evidence="5">cv. PI 614886</strain>
    </source>
</reference>
<accession>A0A803LPZ0</accession>
<dbReference type="PANTHER" id="PTHR11771">
    <property type="entry name" value="LIPOXYGENASE"/>
    <property type="match status" value="1"/>
</dbReference>
<dbReference type="InterPro" id="IPR013819">
    <property type="entry name" value="LipOase_C"/>
</dbReference>
<dbReference type="OMA" id="MEALPAX"/>
<evidence type="ECO:0000256" key="3">
    <source>
        <dbReference type="ARBA" id="ARBA00023002"/>
    </source>
</evidence>
<dbReference type="GO" id="GO:0046872">
    <property type="term" value="F:metal ion binding"/>
    <property type="evidence" value="ECO:0007669"/>
    <property type="project" value="UniProtKB-KW"/>
</dbReference>
<sequence>MYVPRDEQFGESKKMALEMRQTKGRVRNVIPQLLRMISEESGDTFEGYLDINSLYKQHLKSQDLSRGKPSLPLLFKALKNSKELLDDNFKFDPPKAIPTHRQLSVMHPIYKLLDPNMKYTLQVNAMARETLIYAGGIIDNDFTSGKYSMLLPCAAYREWWRFDLGALPSDLIRRGVAISDPNQPHGLRLLIEDYPYANDGLLIWSAIEELVKTYVKYYYTNAAQIQSDIELQSWYNESINVGHEDLRHANWWPKLNTLDDLSSILTILIWLASAQHAALNFRQYPSYGGYIPMRPPLMRRLVPHQYYDPVEYKDFVANPQANFLASLPSLAQATRCDPEIVEAFYKFSMQMKRIERVIEERNGDMNLRNRCGAGVTPYELFVPSSGPGVTSKGVPNSITL</sequence>
<name>A0A803LPZ0_CHEQI</name>
<dbReference type="InterPro" id="IPR036226">
    <property type="entry name" value="LipOase_C_sf"/>
</dbReference>
<dbReference type="GO" id="GO:0016702">
    <property type="term" value="F:oxidoreductase activity, acting on single donors with incorporation of molecular oxygen, incorporation of two atoms of oxygen"/>
    <property type="evidence" value="ECO:0007669"/>
    <property type="project" value="InterPro"/>
</dbReference>
<evidence type="ECO:0000256" key="2">
    <source>
        <dbReference type="ARBA" id="ARBA00022964"/>
    </source>
</evidence>
<reference evidence="5" key="2">
    <citation type="submission" date="2021-03" db="UniProtKB">
        <authorList>
            <consortium name="EnsemblPlants"/>
        </authorList>
    </citation>
    <scope>IDENTIFICATION</scope>
</reference>
<dbReference type="Pfam" id="PF00305">
    <property type="entry name" value="Lipoxygenase"/>
    <property type="match status" value="2"/>
</dbReference>